<feature type="domain" description="DUF4349" evidence="5">
    <location>
        <begin position="72"/>
        <end position="286"/>
    </location>
</feature>
<reference evidence="6" key="1">
    <citation type="submission" date="2021-05" db="EMBL/GenBank/DDBJ databases">
        <authorList>
            <person name="Pietrasiak N."/>
            <person name="Ward R."/>
            <person name="Stajich J.E."/>
            <person name="Kurbessoian T."/>
        </authorList>
    </citation>
    <scope>NUCLEOTIDE SEQUENCE</scope>
    <source>
        <strain evidence="6">UHER 2000/2452</strain>
    </source>
</reference>
<reference evidence="6" key="2">
    <citation type="journal article" date="2022" name="Microbiol. Resour. Announc.">
        <title>Metagenome Sequencing to Explore Phylogenomics of Terrestrial Cyanobacteria.</title>
        <authorList>
            <person name="Ward R.D."/>
            <person name="Stajich J.E."/>
            <person name="Johansen J.R."/>
            <person name="Huntemann M."/>
            <person name="Clum A."/>
            <person name="Foster B."/>
            <person name="Foster B."/>
            <person name="Roux S."/>
            <person name="Palaniappan K."/>
            <person name="Varghese N."/>
            <person name="Mukherjee S."/>
            <person name="Reddy T.B.K."/>
            <person name="Daum C."/>
            <person name="Copeland A."/>
            <person name="Chen I.A."/>
            <person name="Ivanova N.N."/>
            <person name="Kyrpides N.C."/>
            <person name="Shapiro N."/>
            <person name="Eloe-Fadrosh E.A."/>
            <person name="Pietrasiak N."/>
        </authorList>
    </citation>
    <scope>NUCLEOTIDE SEQUENCE</scope>
    <source>
        <strain evidence="6">UHER 2000/2452</strain>
    </source>
</reference>
<evidence type="ECO:0000313" key="7">
    <source>
        <dbReference type="Proteomes" id="UP000757435"/>
    </source>
</evidence>
<gene>
    <name evidence="6" type="ORF">KME15_13625</name>
</gene>
<keyword evidence="4" id="KW-0732">Signal</keyword>
<protein>
    <submittedName>
        <fullName evidence="6">DUF4349 domain-containing protein</fullName>
    </submittedName>
</protein>
<dbReference type="AlphaFoldDB" id="A0A951QBJ2"/>
<name>A0A951QBJ2_9CYAN</name>
<keyword evidence="3" id="KW-0812">Transmembrane</keyword>
<dbReference type="PROSITE" id="PS51257">
    <property type="entry name" value="PROKAR_LIPOPROTEIN"/>
    <property type="match status" value="1"/>
</dbReference>
<accession>A0A951QBJ2</accession>
<evidence type="ECO:0000313" key="6">
    <source>
        <dbReference type="EMBL" id="MBW4659711.1"/>
    </source>
</evidence>
<dbReference type="InterPro" id="IPR025645">
    <property type="entry name" value="DUF4349"/>
</dbReference>
<feature type="region of interest" description="Disordered" evidence="2">
    <location>
        <begin position="41"/>
        <end position="63"/>
    </location>
</feature>
<comment type="caution">
    <text evidence="6">The sequence shown here is derived from an EMBL/GenBank/DDBJ whole genome shotgun (WGS) entry which is preliminary data.</text>
</comment>
<evidence type="ECO:0000256" key="3">
    <source>
        <dbReference type="SAM" id="Phobius"/>
    </source>
</evidence>
<dbReference type="Proteomes" id="UP000757435">
    <property type="component" value="Unassembled WGS sequence"/>
</dbReference>
<keyword evidence="3" id="KW-1133">Transmembrane helix</keyword>
<feature type="transmembrane region" description="Helical" evidence="3">
    <location>
        <begin position="263"/>
        <end position="285"/>
    </location>
</feature>
<evidence type="ECO:0000259" key="5">
    <source>
        <dbReference type="Pfam" id="PF14257"/>
    </source>
</evidence>
<keyword evidence="3" id="KW-0472">Membrane</keyword>
<sequence length="296" mass="32225">MVGAHRSKAQATLLAMALLGASILTSCGSVPQSAENSALPASSAVTNQASEAPAPTGGVQGLTANISAPQPQLVRTANLNLSVDSVKQAIEQSMAIARQQQGEVMNLQNRTPTEGEHHTASIEIRVPQAKLDAAIVAFSKLGTVQQQTLQAEDVSDLLVDYQARLRNLRKAEATVLQIMDRSGNISDVLKVTQELNNIRQSIEQINAQLSRLQNQVSYSTIELRFESVIAPVPAQPAVQTQLVDSWNDATQSIGRFTVDLMQIGIWLMVYSPYWLVVGSAVTLLYRRRRRVREVCE</sequence>
<dbReference type="EMBL" id="JAHHHD010000014">
    <property type="protein sequence ID" value="MBW4659711.1"/>
    <property type="molecule type" value="Genomic_DNA"/>
</dbReference>
<dbReference type="Pfam" id="PF14257">
    <property type="entry name" value="DUF4349"/>
    <property type="match status" value="1"/>
</dbReference>
<feature type="chain" id="PRO_5037876511" evidence="4">
    <location>
        <begin position="27"/>
        <end position="296"/>
    </location>
</feature>
<feature type="compositionally biased region" description="Polar residues" evidence="2">
    <location>
        <begin position="41"/>
        <end position="50"/>
    </location>
</feature>
<organism evidence="6 7">
    <name type="scientific">Drouetiella hepatica Uher 2000/2452</name>
    <dbReference type="NCBI Taxonomy" id="904376"/>
    <lineage>
        <taxon>Bacteria</taxon>
        <taxon>Bacillati</taxon>
        <taxon>Cyanobacteriota</taxon>
        <taxon>Cyanophyceae</taxon>
        <taxon>Oculatellales</taxon>
        <taxon>Oculatellaceae</taxon>
        <taxon>Drouetiella</taxon>
    </lineage>
</organism>
<evidence type="ECO:0000256" key="1">
    <source>
        <dbReference type="SAM" id="Coils"/>
    </source>
</evidence>
<keyword evidence="1" id="KW-0175">Coiled coil</keyword>
<feature type="signal peptide" evidence="4">
    <location>
        <begin position="1"/>
        <end position="26"/>
    </location>
</feature>
<evidence type="ECO:0000256" key="2">
    <source>
        <dbReference type="SAM" id="MobiDB-lite"/>
    </source>
</evidence>
<proteinExistence type="predicted"/>
<evidence type="ECO:0000256" key="4">
    <source>
        <dbReference type="SAM" id="SignalP"/>
    </source>
</evidence>
<feature type="coiled-coil region" evidence="1">
    <location>
        <begin position="151"/>
        <end position="215"/>
    </location>
</feature>